<evidence type="ECO:0000256" key="9">
    <source>
        <dbReference type="ARBA" id="ARBA00023140"/>
    </source>
</evidence>
<keyword evidence="10" id="KW-0275">Fatty acid biosynthesis</keyword>
<evidence type="ECO:0000256" key="19">
    <source>
        <dbReference type="ARBA" id="ARBA00049386"/>
    </source>
</evidence>
<evidence type="ECO:0000256" key="20">
    <source>
        <dbReference type="ARBA" id="ARBA00049559"/>
    </source>
</evidence>
<comment type="catalytic activity">
    <reaction evidence="20">
        <text>(2E)-octenoyl-CoA + NADPH + H(+) = octanoyl-CoA + NADP(+)</text>
        <dbReference type="Rhea" id="RHEA:44952"/>
        <dbReference type="ChEBI" id="CHEBI:15378"/>
        <dbReference type="ChEBI" id="CHEBI:57386"/>
        <dbReference type="ChEBI" id="CHEBI:57783"/>
        <dbReference type="ChEBI" id="CHEBI:58349"/>
        <dbReference type="ChEBI" id="CHEBI:62242"/>
    </reaction>
    <physiologicalReaction direction="left-to-right" evidence="20">
        <dbReference type="Rhea" id="RHEA:44953"/>
    </physiologicalReaction>
</comment>
<keyword evidence="6" id="KW-0521">NADP</keyword>
<sequence>MLAEEGRRAPLGRNGTPEEIAEAVGFLASDKASWITGENLVIDGGRHVISSGLYVCDQKYRTNFTDHIHGAPKL</sequence>
<evidence type="ECO:0000256" key="6">
    <source>
        <dbReference type="ARBA" id="ARBA00022857"/>
    </source>
</evidence>
<dbReference type="InterPro" id="IPR052388">
    <property type="entry name" value="Peroxisomal_t2-enoyl-CoA_red"/>
</dbReference>
<evidence type="ECO:0000256" key="2">
    <source>
        <dbReference type="ARBA" id="ARBA00005189"/>
    </source>
</evidence>
<evidence type="ECO:0000256" key="8">
    <source>
        <dbReference type="ARBA" id="ARBA00023098"/>
    </source>
</evidence>
<comment type="catalytic activity">
    <reaction evidence="16">
        <text>(2E)-tetradecenoyl-CoA + NADPH + H(+) = tetradecanoyl-CoA + NADP(+)</text>
        <dbReference type="Rhea" id="RHEA:44968"/>
        <dbReference type="ChEBI" id="CHEBI:15378"/>
        <dbReference type="ChEBI" id="CHEBI:57385"/>
        <dbReference type="ChEBI" id="CHEBI:57783"/>
        <dbReference type="ChEBI" id="CHEBI:58349"/>
        <dbReference type="ChEBI" id="CHEBI:61405"/>
    </reaction>
    <physiologicalReaction direction="left-to-right" evidence="16">
        <dbReference type="Rhea" id="RHEA:44969"/>
    </physiologicalReaction>
</comment>
<evidence type="ECO:0000256" key="11">
    <source>
        <dbReference type="ARBA" id="ARBA00037124"/>
    </source>
</evidence>
<dbReference type="InterPro" id="IPR036291">
    <property type="entry name" value="NAD(P)-bd_dom_sf"/>
</dbReference>
<dbReference type="GO" id="GO:0005777">
    <property type="term" value="C:peroxisome"/>
    <property type="evidence" value="ECO:0007669"/>
    <property type="project" value="UniProtKB-SubCell"/>
</dbReference>
<evidence type="ECO:0000313" key="21">
    <source>
        <dbReference type="EMBL" id="KAK3087911.1"/>
    </source>
</evidence>
<evidence type="ECO:0000256" key="12">
    <source>
        <dbReference type="ARBA" id="ARBA00038622"/>
    </source>
</evidence>
<keyword evidence="22" id="KW-1185">Reference proteome</keyword>
<dbReference type="PANTHER" id="PTHR24317">
    <property type="entry name" value="PEROXISOMAL TRANS-2-ENOYL-COA REDUCTASE"/>
    <property type="match status" value="1"/>
</dbReference>
<dbReference type="GO" id="GO:0019166">
    <property type="term" value="F:trans-2-enoyl-CoA reductase (NADPH) activity"/>
    <property type="evidence" value="ECO:0007669"/>
    <property type="project" value="UniProtKB-EC"/>
</dbReference>
<dbReference type="Pfam" id="PF13561">
    <property type="entry name" value="adh_short_C2"/>
    <property type="match status" value="1"/>
</dbReference>
<dbReference type="AlphaFoldDB" id="A0AA89BR35"/>
<dbReference type="EMBL" id="VSWD01000011">
    <property type="protein sequence ID" value="KAK3087911.1"/>
    <property type="molecule type" value="Genomic_DNA"/>
</dbReference>
<comment type="function">
    <text evidence="11">Participates in chain elongation of fatty acids. Catalyzes the reduction of trans-2-enoyl-CoAs of varying chain lengths from 6:1 to 16:1, having maximum activity with 10:1 CoA. Has no 2,4-dienoyl-CoA reductase activity.</text>
</comment>
<proteinExistence type="predicted"/>
<evidence type="ECO:0000256" key="16">
    <source>
        <dbReference type="ARBA" id="ARBA00048686"/>
    </source>
</evidence>
<reference evidence="21" key="1">
    <citation type="submission" date="2019-08" db="EMBL/GenBank/DDBJ databases">
        <title>The improved chromosome-level genome for the pearl oyster Pinctada fucata martensii using PacBio sequencing and Hi-C.</title>
        <authorList>
            <person name="Zheng Z."/>
        </authorList>
    </citation>
    <scope>NUCLEOTIDE SEQUENCE</scope>
    <source>
        <strain evidence="21">ZZ-2019</strain>
        <tissue evidence="21">Adductor muscle</tissue>
    </source>
</reference>
<dbReference type="EC" id="1.3.1.38" evidence="13"/>
<keyword evidence="3" id="KW-0444">Lipid biosynthesis</keyword>
<dbReference type="InterPro" id="IPR002347">
    <property type="entry name" value="SDR_fam"/>
</dbReference>
<evidence type="ECO:0000256" key="4">
    <source>
        <dbReference type="ARBA" id="ARBA00022553"/>
    </source>
</evidence>
<evidence type="ECO:0000256" key="14">
    <source>
        <dbReference type="ARBA" id="ARBA00041063"/>
    </source>
</evidence>
<comment type="subcellular location">
    <subcellularLocation>
        <location evidence="1">Peroxisome</location>
    </subcellularLocation>
</comment>
<organism evidence="21 22">
    <name type="scientific">Pinctada imbricata</name>
    <name type="common">Atlantic pearl-oyster</name>
    <name type="synonym">Pinctada martensii</name>
    <dbReference type="NCBI Taxonomy" id="66713"/>
    <lineage>
        <taxon>Eukaryota</taxon>
        <taxon>Metazoa</taxon>
        <taxon>Spiralia</taxon>
        <taxon>Lophotrochozoa</taxon>
        <taxon>Mollusca</taxon>
        <taxon>Bivalvia</taxon>
        <taxon>Autobranchia</taxon>
        <taxon>Pteriomorphia</taxon>
        <taxon>Pterioida</taxon>
        <taxon>Pterioidea</taxon>
        <taxon>Pteriidae</taxon>
        <taxon>Pinctada</taxon>
    </lineage>
</organism>
<keyword evidence="7" id="KW-0560">Oxidoreductase</keyword>
<protein>
    <recommendedName>
        <fullName evidence="14">Peroxisomal trans-2-enoyl-CoA reductase</fullName>
        <ecNumber evidence="13">1.3.1.38</ecNumber>
    </recommendedName>
</protein>
<accession>A0AA89BR35</accession>
<evidence type="ECO:0000256" key="18">
    <source>
        <dbReference type="ARBA" id="ARBA00049251"/>
    </source>
</evidence>
<evidence type="ECO:0000256" key="5">
    <source>
        <dbReference type="ARBA" id="ARBA00022832"/>
    </source>
</evidence>
<keyword evidence="8" id="KW-0443">Lipid metabolism</keyword>
<keyword evidence="9" id="KW-0576">Peroxisome</keyword>
<dbReference type="Gene3D" id="3.40.50.720">
    <property type="entry name" value="NAD(P)-binding Rossmann-like Domain"/>
    <property type="match status" value="1"/>
</dbReference>
<comment type="pathway">
    <text evidence="2">Lipid metabolism.</text>
</comment>
<dbReference type="SUPFAM" id="SSF51735">
    <property type="entry name" value="NAD(P)-binding Rossmann-fold domains"/>
    <property type="match status" value="1"/>
</dbReference>
<comment type="catalytic activity">
    <reaction evidence="15">
        <text>(2E)-dodecenoyl-CoA + NADPH + H(+) = dodecanoyl-CoA + NADP(+)</text>
        <dbReference type="Rhea" id="RHEA:44964"/>
        <dbReference type="ChEBI" id="CHEBI:15378"/>
        <dbReference type="ChEBI" id="CHEBI:57330"/>
        <dbReference type="ChEBI" id="CHEBI:57375"/>
        <dbReference type="ChEBI" id="CHEBI:57783"/>
        <dbReference type="ChEBI" id="CHEBI:58349"/>
    </reaction>
    <physiologicalReaction direction="left-to-right" evidence="15">
        <dbReference type="Rhea" id="RHEA:44965"/>
    </physiologicalReaction>
</comment>
<keyword evidence="4" id="KW-0597">Phosphoprotein</keyword>
<keyword evidence="5" id="KW-0276">Fatty acid metabolism</keyword>
<comment type="catalytic activity">
    <reaction evidence="18">
        <text>a (2E)-enoyl-CoA + NADPH + H(+) = a 2,3-saturated acyl-CoA + NADP(+)</text>
        <dbReference type="Rhea" id="RHEA:33763"/>
        <dbReference type="ChEBI" id="CHEBI:15378"/>
        <dbReference type="ChEBI" id="CHEBI:57783"/>
        <dbReference type="ChEBI" id="CHEBI:58349"/>
        <dbReference type="ChEBI" id="CHEBI:58856"/>
        <dbReference type="ChEBI" id="CHEBI:65111"/>
        <dbReference type="EC" id="1.3.1.38"/>
    </reaction>
    <physiologicalReaction direction="left-to-right" evidence="18">
        <dbReference type="Rhea" id="RHEA:33764"/>
    </physiologicalReaction>
</comment>
<dbReference type="Proteomes" id="UP001186944">
    <property type="component" value="Unassembled WGS sequence"/>
</dbReference>
<dbReference type="PANTHER" id="PTHR24317:SF7">
    <property type="entry name" value="PEROXISOMAL TRANS-2-ENOYL-COA REDUCTASE"/>
    <property type="match status" value="1"/>
</dbReference>
<evidence type="ECO:0000256" key="7">
    <source>
        <dbReference type="ARBA" id="ARBA00023002"/>
    </source>
</evidence>
<name>A0AA89BR35_PINIB</name>
<evidence type="ECO:0000256" key="3">
    <source>
        <dbReference type="ARBA" id="ARBA00022516"/>
    </source>
</evidence>
<evidence type="ECO:0000313" key="22">
    <source>
        <dbReference type="Proteomes" id="UP001186944"/>
    </source>
</evidence>
<evidence type="ECO:0000256" key="17">
    <source>
        <dbReference type="ARBA" id="ARBA00049108"/>
    </source>
</evidence>
<evidence type="ECO:0000256" key="10">
    <source>
        <dbReference type="ARBA" id="ARBA00023160"/>
    </source>
</evidence>
<comment type="catalytic activity">
    <reaction evidence="19">
        <text>(2E)-decenoyl-CoA + NADPH + H(+) = decanoyl-CoA + NADP(+)</text>
        <dbReference type="Rhea" id="RHEA:44960"/>
        <dbReference type="ChEBI" id="CHEBI:15378"/>
        <dbReference type="ChEBI" id="CHEBI:57783"/>
        <dbReference type="ChEBI" id="CHEBI:58349"/>
        <dbReference type="ChEBI" id="CHEBI:61406"/>
        <dbReference type="ChEBI" id="CHEBI:61430"/>
    </reaction>
    <physiologicalReaction direction="left-to-right" evidence="19">
        <dbReference type="Rhea" id="RHEA:44961"/>
    </physiologicalReaction>
</comment>
<gene>
    <name evidence="21" type="ORF">FSP39_012369</name>
</gene>
<evidence type="ECO:0000256" key="13">
    <source>
        <dbReference type="ARBA" id="ARBA00038849"/>
    </source>
</evidence>
<dbReference type="GO" id="GO:0006633">
    <property type="term" value="P:fatty acid biosynthetic process"/>
    <property type="evidence" value="ECO:0007669"/>
    <property type="project" value="UniProtKB-KW"/>
</dbReference>
<evidence type="ECO:0000256" key="1">
    <source>
        <dbReference type="ARBA" id="ARBA00004275"/>
    </source>
</evidence>
<evidence type="ECO:0000256" key="15">
    <source>
        <dbReference type="ARBA" id="ARBA00047570"/>
    </source>
</evidence>
<comment type="caution">
    <text evidence="21">The sequence shown here is derived from an EMBL/GenBank/DDBJ whole genome shotgun (WGS) entry which is preliminary data.</text>
</comment>
<comment type="subunit">
    <text evidence="12">Interacts with PEX5, probably required to target it into peroxisomes.</text>
</comment>
<comment type="catalytic activity">
    <reaction evidence="17">
        <text>(2E)-hexenoyl-CoA + NADPH + H(+) = hexanoyl-CoA + NADP(+)</text>
        <dbReference type="Rhea" id="RHEA:44956"/>
        <dbReference type="ChEBI" id="CHEBI:15378"/>
        <dbReference type="ChEBI" id="CHEBI:57783"/>
        <dbReference type="ChEBI" id="CHEBI:58349"/>
        <dbReference type="ChEBI" id="CHEBI:62077"/>
        <dbReference type="ChEBI" id="CHEBI:62620"/>
    </reaction>
    <physiologicalReaction direction="left-to-right" evidence="17">
        <dbReference type="Rhea" id="RHEA:44957"/>
    </physiologicalReaction>
</comment>